<dbReference type="HOGENOM" id="CLU_164696_2_0_0"/>
<evidence type="ECO:0000313" key="2">
    <source>
        <dbReference type="Proteomes" id="UP000004925"/>
    </source>
</evidence>
<proteinExistence type="predicted"/>
<protein>
    <submittedName>
        <fullName evidence="1">Uncharacterized protein</fullName>
    </submittedName>
</protein>
<dbReference type="RefSeq" id="WP_005899068.1">
    <property type="nucleotide sequence ID" value="NZ_KQ235737.1"/>
</dbReference>
<accession>A0A0M1VTN3</accession>
<dbReference type="Proteomes" id="UP000004925">
    <property type="component" value="Unassembled WGS sequence"/>
</dbReference>
<gene>
    <name evidence="1" type="ORF">FSCG_00694</name>
</gene>
<comment type="caution">
    <text evidence="1">The sequence shown here is derived from an EMBL/GenBank/DDBJ whole genome shotgun (WGS) entry which is preliminary data.</text>
</comment>
<organism evidence="1 2">
    <name type="scientific">Fusobacterium vincentii 4_1_13</name>
    <dbReference type="NCBI Taxonomy" id="469606"/>
    <lineage>
        <taxon>Bacteria</taxon>
        <taxon>Fusobacteriati</taxon>
        <taxon>Fusobacteriota</taxon>
        <taxon>Fusobacteriia</taxon>
        <taxon>Fusobacteriales</taxon>
        <taxon>Fusobacteriaceae</taxon>
        <taxon>Fusobacterium</taxon>
    </lineage>
</organism>
<dbReference type="eggNOG" id="ENOG5033M3K">
    <property type="taxonomic scope" value="Bacteria"/>
</dbReference>
<sequence>MGFKEQLKEDLEIFLDLEEFGEKFKVDGVEYFGVIEQPNNKTPKEEYEGVIKDLDFIIYTKHQKDLEKYSAGKEFSLNGRKLIVNRNYVEEGLMVIELYERGTY</sequence>
<name>A0A0M1VTN3_FUSVC</name>
<dbReference type="EMBL" id="ACDE02000019">
    <property type="protein sequence ID" value="EEO39981.1"/>
    <property type="molecule type" value="Genomic_DNA"/>
</dbReference>
<dbReference type="AlphaFoldDB" id="A0A0M1VTN3"/>
<reference evidence="1 2" key="1">
    <citation type="submission" date="2011-10" db="EMBL/GenBank/DDBJ databases">
        <title>The Genome Sequence of Fusobacterium sp. 4_1_13.</title>
        <authorList>
            <consortium name="The Broad Institute Genome Sequencing Platform"/>
            <person name="Earl A."/>
            <person name="Ward D."/>
            <person name="Feldgarden M."/>
            <person name="Gevers D."/>
            <person name="Strauss J."/>
            <person name="Ambrose C."/>
            <person name="Allen-Vercoe E."/>
            <person name="Young S.K."/>
            <person name="Zeng Q."/>
            <person name="Gargeya S."/>
            <person name="Fitzgerald M."/>
            <person name="Haas B."/>
            <person name="Abouelleil A."/>
            <person name="Alvarado L."/>
            <person name="Arachchi H.M."/>
            <person name="Berlin A."/>
            <person name="Brown A."/>
            <person name="Chapman S.B."/>
            <person name="Chen Z."/>
            <person name="Dunbar C."/>
            <person name="Freedman E."/>
            <person name="Gearin G."/>
            <person name="Goldberg J."/>
            <person name="Griggs A."/>
            <person name="Gujja S."/>
            <person name="Heiman D."/>
            <person name="Howarth C."/>
            <person name="Larson L."/>
            <person name="Lui A."/>
            <person name="MacDonald P.J."/>
            <person name="Montmayeur A."/>
            <person name="Murphy C."/>
            <person name="Neiman D."/>
            <person name="Pearson M."/>
            <person name="Priest M."/>
            <person name="Roberts A."/>
            <person name="Saif S."/>
            <person name="Shea T."/>
            <person name="Shenoy N."/>
            <person name="Sisk P."/>
            <person name="Stolte C."/>
            <person name="Sykes S."/>
            <person name="Wortman J."/>
            <person name="Nusbaum C."/>
            <person name="Birren B."/>
        </authorList>
    </citation>
    <scope>NUCLEOTIDE SEQUENCE [LARGE SCALE GENOMIC DNA]</scope>
    <source>
        <strain evidence="1 2">4_1_13</strain>
    </source>
</reference>
<evidence type="ECO:0000313" key="1">
    <source>
        <dbReference type="EMBL" id="EEO39981.1"/>
    </source>
</evidence>